<feature type="domain" description="SnoaL-like" evidence="1">
    <location>
        <begin position="15"/>
        <end position="115"/>
    </location>
</feature>
<proteinExistence type="predicted"/>
<dbReference type="RefSeq" id="WP_394607748.1">
    <property type="nucleotide sequence ID" value="NZ_JBIHSN010000002.1"/>
</dbReference>
<reference evidence="2 3" key="1">
    <citation type="submission" date="2024-10" db="EMBL/GenBank/DDBJ databases">
        <authorList>
            <person name="Yibar A."/>
            <person name="Saticioglu I.B."/>
            <person name="Duman M."/>
            <person name="Ajmi N."/>
            <person name="Gurler F."/>
            <person name="Ay H."/>
            <person name="Onuk E."/>
            <person name="Guler S."/>
            <person name="Romalde J.L."/>
        </authorList>
    </citation>
    <scope>NUCLEOTIDE SEQUENCE [LARGE SCALE GENOMIC DNA]</scope>
    <source>
        <strain evidence="2 3">14-MA-B</strain>
    </source>
</reference>
<sequence>MTQISEWISNFIETYQKLDKDHLHLLADIYDSSIQFQDPLHKIDGLENLHHYLKKMYANVHYCHFDIHDSFHNDQQKAAVYWTMQLRHPKLKSGQLILVDGHSQLTYQQGKITHHRDYFDIGSMLYEQLPVIGAGIKYIKQRASS</sequence>
<dbReference type="SUPFAM" id="SSF54427">
    <property type="entry name" value="NTF2-like"/>
    <property type="match status" value="1"/>
</dbReference>
<accession>A0ABW7IVF8</accession>
<name>A0ABW7IVF8_9VIBR</name>
<dbReference type="EMBL" id="JBIHSN010000002">
    <property type="protein sequence ID" value="MFH0265622.1"/>
    <property type="molecule type" value="Genomic_DNA"/>
</dbReference>
<evidence type="ECO:0000313" key="3">
    <source>
        <dbReference type="Proteomes" id="UP001607151"/>
    </source>
</evidence>
<dbReference type="Pfam" id="PF12680">
    <property type="entry name" value="SnoaL_2"/>
    <property type="match status" value="1"/>
</dbReference>
<dbReference type="Proteomes" id="UP001607151">
    <property type="component" value="Unassembled WGS sequence"/>
</dbReference>
<evidence type="ECO:0000313" key="2">
    <source>
        <dbReference type="EMBL" id="MFH0265622.1"/>
    </source>
</evidence>
<organism evidence="2 3">
    <name type="scientific">Vibrio rumoiensis</name>
    <dbReference type="NCBI Taxonomy" id="76258"/>
    <lineage>
        <taxon>Bacteria</taxon>
        <taxon>Pseudomonadati</taxon>
        <taxon>Pseudomonadota</taxon>
        <taxon>Gammaproteobacteria</taxon>
        <taxon>Vibrionales</taxon>
        <taxon>Vibrionaceae</taxon>
        <taxon>Vibrio</taxon>
    </lineage>
</organism>
<gene>
    <name evidence="2" type="ORF">ACGRQ9_08985</name>
</gene>
<evidence type="ECO:0000259" key="1">
    <source>
        <dbReference type="Pfam" id="PF12680"/>
    </source>
</evidence>
<keyword evidence="3" id="KW-1185">Reference proteome</keyword>
<comment type="caution">
    <text evidence="2">The sequence shown here is derived from an EMBL/GenBank/DDBJ whole genome shotgun (WGS) entry which is preliminary data.</text>
</comment>
<dbReference type="InterPro" id="IPR037401">
    <property type="entry name" value="SnoaL-like"/>
</dbReference>
<dbReference type="InterPro" id="IPR032710">
    <property type="entry name" value="NTF2-like_dom_sf"/>
</dbReference>
<dbReference type="Gene3D" id="3.10.450.50">
    <property type="match status" value="1"/>
</dbReference>
<protein>
    <submittedName>
        <fullName evidence="2">Nuclear transport factor 2 family protein</fullName>
    </submittedName>
</protein>